<dbReference type="InterPro" id="IPR002125">
    <property type="entry name" value="CMP_dCMP_dom"/>
</dbReference>
<feature type="binding site" evidence="6">
    <location>
        <position position="95"/>
    </location>
    <ligand>
        <name>Zn(2+)</name>
        <dbReference type="ChEBI" id="CHEBI:29105"/>
        <note>catalytic</note>
    </ligand>
</feature>
<dbReference type="AlphaFoldDB" id="A0A1J5N027"/>
<evidence type="ECO:0000256" key="5">
    <source>
        <dbReference type="ARBA" id="ARBA00048045"/>
    </source>
</evidence>
<comment type="catalytic activity">
    <reaction evidence="5 6">
        <text>adenosine(34) in tRNA + H2O + H(+) = inosine(34) in tRNA + NH4(+)</text>
        <dbReference type="Rhea" id="RHEA:43168"/>
        <dbReference type="Rhea" id="RHEA-COMP:10373"/>
        <dbReference type="Rhea" id="RHEA-COMP:10374"/>
        <dbReference type="ChEBI" id="CHEBI:15377"/>
        <dbReference type="ChEBI" id="CHEBI:15378"/>
        <dbReference type="ChEBI" id="CHEBI:28938"/>
        <dbReference type="ChEBI" id="CHEBI:74411"/>
        <dbReference type="ChEBI" id="CHEBI:82852"/>
        <dbReference type="EC" id="3.5.4.33"/>
    </reaction>
</comment>
<evidence type="ECO:0000313" key="8">
    <source>
        <dbReference type="EMBL" id="OIQ51610.1"/>
    </source>
</evidence>
<comment type="similarity">
    <text evidence="6">Belongs to the cytidine and deoxycytidylate deaminase family.</text>
</comment>
<evidence type="ECO:0000256" key="4">
    <source>
        <dbReference type="ARBA" id="ARBA00022833"/>
    </source>
</evidence>
<evidence type="ECO:0000313" key="9">
    <source>
        <dbReference type="Proteomes" id="UP000181901"/>
    </source>
</evidence>
<feature type="binding site" evidence="6">
    <location>
        <position position="98"/>
    </location>
    <ligand>
        <name>Zn(2+)</name>
        <dbReference type="ChEBI" id="CHEBI:29105"/>
        <note>catalytic</note>
    </ligand>
</feature>
<dbReference type="EMBL" id="LKAQ01000001">
    <property type="protein sequence ID" value="OIQ51610.1"/>
    <property type="molecule type" value="Genomic_DNA"/>
</dbReference>
<keyword evidence="3 6" id="KW-0378">Hydrolase</keyword>
<sequence length="162" mass="17229">MAAPSAPQPPAGTTWRDLMDVAFGEACKAAQAGEAPIGAALFTPTGTLLASAHNRPIASHDPTGHAEILCLREAARVMGNYRLPDTIMAVTLEPCLMCTGALIHARVAGVVFAARDERAGALVSNLEGCSLPFTNHRLWTVEGVMGTECSSLLKRFFLERRK</sequence>
<feature type="binding site" evidence="6">
    <location>
        <position position="65"/>
    </location>
    <ligand>
        <name>Zn(2+)</name>
        <dbReference type="ChEBI" id="CHEBI:29105"/>
        <note>catalytic</note>
    </ligand>
</feature>
<evidence type="ECO:0000256" key="6">
    <source>
        <dbReference type="HAMAP-Rule" id="MF_00972"/>
    </source>
</evidence>
<comment type="caution">
    <text evidence="8">The sequence shown here is derived from an EMBL/GenBank/DDBJ whole genome shotgun (WGS) entry which is preliminary data.</text>
</comment>
<dbReference type="InterPro" id="IPR016193">
    <property type="entry name" value="Cytidine_deaminase-like"/>
</dbReference>
<comment type="subunit">
    <text evidence="6">Homodimer.</text>
</comment>
<evidence type="ECO:0000259" key="7">
    <source>
        <dbReference type="PROSITE" id="PS51747"/>
    </source>
</evidence>
<dbReference type="EC" id="3.5.4.33" evidence="6"/>
<dbReference type="PANTHER" id="PTHR11079">
    <property type="entry name" value="CYTOSINE DEAMINASE FAMILY MEMBER"/>
    <property type="match status" value="1"/>
</dbReference>
<feature type="active site" description="Proton donor" evidence="6">
    <location>
        <position position="67"/>
    </location>
</feature>
<evidence type="ECO:0000256" key="1">
    <source>
        <dbReference type="ARBA" id="ARBA00022694"/>
    </source>
</evidence>
<organism evidence="8 9">
    <name type="scientific">Pseudodesulfovibrio hydrargyri</name>
    <dbReference type="NCBI Taxonomy" id="2125990"/>
    <lineage>
        <taxon>Bacteria</taxon>
        <taxon>Pseudomonadati</taxon>
        <taxon>Thermodesulfobacteriota</taxon>
        <taxon>Desulfovibrionia</taxon>
        <taxon>Desulfovibrionales</taxon>
        <taxon>Desulfovibrionaceae</taxon>
    </lineage>
</organism>
<dbReference type="RefSeq" id="WP_071543735.1">
    <property type="nucleotide sequence ID" value="NZ_LKAQ01000001.1"/>
</dbReference>
<dbReference type="PANTHER" id="PTHR11079:SF202">
    <property type="entry name" value="TRNA-SPECIFIC ADENOSINE DEAMINASE"/>
    <property type="match status" value="1"/>
</dbReference>
<accession>A0A1J5N027</accession>
<name>A0A1J5N027_9BACT</name>
<comment type="function">
    <text evidence="6">Catalyzes the deamination of adenosine to inosine at the wobble position 34 of tRNA(Arg2).</text>
</comment>
<dbReference type="CDD" id="cd01285">
    <property type="entry name" value="nucleoside_deaminase"/>
    <property type="match status" value="1"/>
</dbReference>
<dbReference type="HAMAP" id="MF_00972">
    <property type="entry name" value="tRNA_aden_deaminase"/>
    <property type="match status" value="1"/>
</dbReference>
<proteinExistence type="inferred from homology"/>
<evidence type="ECO:0000256" key="3">
    <source>
        <dbReference type="ARBA" id="ARBA00022801"/>
    </source>
</evidence>
<reference evidence="8 9" key="1">
    <citation type="submission" date="2015-09" db="EMBL/GenBank/DDBJ databases">
        <title>Genome of Desulfovibrio dechloracetivorans BerOc1, a mercury methylating strain isolated from highly hydrocarbons and metals contaminated coastal sediments.</title>
        <authorList>
            <person name="Goni Urriza M."/>
            <person name="Gassie C."/>
            <person name="Bouchez O."/>
            <person name="Klopp C."/>
            <person name="Ranchou-Peyruse A."/>
            <person name="Remy G."/>
        </authorList>
    </citation>
    <scope>NUCLEOTIDE SEQUENCE [LARGE SCALE GENOMIC DNA]</scope>
    <source>
        <strain evidence="8 9">BerOc1</strain>
    </source>
</reference>
<keyword evidence="4 6" id="KW-0862">Zinc</keyword>
<protein>
    <recommendedName>
        <fullName evidence="6">tRNA-specific adenosine deaminase</fullName>
        <ecNumber evidence="6">3.5.4.33</ecNumber>
    </recommendedName>
</protein>
<dbReference type="PROSITE" id="PS51747">
    <property type="entry name" value="CYT_DCMP_DEAMINASES_2"/>
    <property type="match status" value="1"/>
</dbReference>
<dbReference type="Gene3D" id="3.40.140.10">
    <property type="entry name" value="Cytidine Deaminase, domain 2"/>
    <property type="match status" value="1"/>
</dbReference>
<keyword evidence="9" id="KW-1185">Reference proteome</keyword>
<dbReference type="Pfam" id="PF00383">
    <property type="entry name" value="dCMP_cyt_deam_1"/>
    <property type="match status" value="1"/>
</dbReference>
<dbReference type="InterPro" id="IPR028883">
    <property type="entry name" value="tRNA_aden_deaminase"/>
</dbReference>
<dbReference type="GO" id="GO:0008270">
    <property type="term" value="F:zinc ion binding"/>
    <property type="evidence" value="ECO:0007669"/>
    <property type="project" value="UniProtKB-UniRule"/>
</dbReference>
<evidence type="ECO:0000256" key="2">
    <source>
        <dbReference type="ARBA" id="ARBA00022723"/>
    </source>
</evidence>
<keyword evidence="1 6" id="KW-0819">tRNA processing</keyword>
<dbReference type="GO" id="GO:0052717">
    <property type="term" value="F:tRNA-specific adenosine-34 deaminase activity"/>
    <property type="evidence" value="ECO:0007669"/>
    <property type="project" value="UniProtKB-UniRule"/>
</dbReference>
<dbReference type="GO" id="GO:0002100">
    <property type="term" value="P:tRNA wobble adenosine to inosine editing"/>
    <property type="evidence" value="ECO:0007669"/>
    <property type="project" value="UniProtKB-UniRule"/>
</dbReference>
<feature type="domain" description="CMP/dCMP-type deaminase" evidence="7">
    <location>
        <begin position="13"/>
        <end position="124"/>
    </location>
</feature>
<keyword evidence="2 6" id="KW-0479">Metal-binding</keyword>
<gene>
    <name evidence="8" type="primary">tadA_1</name>
    <name evidence="6" type="synonym">tadA</name>
    <name evidence="8" type="ORF">BerOc1_00064</name>
</gene>
<comment type="cofactor">
    <cofactor evidence="6">
        <name>Zn(2+)</name>
        <dbReference type="ChEBI" id="CHEBI:29105"/>
    </cofactor>
    <text evidence="6">Binds 1 zinc ion per subunit.</text>
</comment>
<dbReference type="SUPFAM" id="SSF53927">
    <property type="entry name" value="Cytidine deaminase-like"/>
    <property type="match status" value="1"/>
</dbReference>
<dbReference type="Proteomes" id="UP000181901">
    <property type="component" value="Unassembled WGS sequence"/>
</dbReference>